<gene>
    <name evidence="2" type="ORF">NCTC9428_03034</name>
</gene>
<evidence type="ECO:0000313" key="2">
    <source>
        <dbReference type="EMBL" id="VEF11415.1"/>
    </source>
</evidence>
<dbReference type="OrthoDB" id="6987385at2"/>
<reference evidence="2 3" key="1">
    <citation type="submission" date="2018-12" db="EMBL/GenBank/DDBJ databases">
        <authorList>
            <consortium name="Pathogen Informatics"/>
        </authorList>
    </citation>
    <scope>NUCLEOTIDE SEQUENCE [LARGE SCALE GENOMIC DNA]</scope>
    <source>
        <strain evidence="2 3">NCTC9428</strain>
    </source>
</reference>
<organism evidence="2 3">
    <name type="scientific">Pseudomonas fluorescens</name>
    <dbReference type="NCBI Taxonomy" id="294"/>
    <lineage>
        <taxon>Bacteria</taxon>
        <taxon>Pseudomonadati</taxon>
        <taxon>Pseudomonadota</taxon>
        <taxon>Gammaproteobacteria</taxon>
        <taxon>Pseudomonadales</taxon>
        <taxon>Pseudomonadaceae</taxon>
        <taxon>Pseudomonas</taxon>
    </lineage>
</organism>
<dbReference type="EMBL" id="LR134318">
    <property type="protein sequence ID" value="VEF11415.1"/>
    <property type="molecule type" value="Genomic_DNA"/>
</dbReference>
<dbReference type="RefSeq" id="WP_126363933.1">
    <property type="nucleotide sequence ID" value="NZ_LR134318.1"/>
</dbReference>
<dbReference type="Proteomes" id="UP000281909">
    <property type="component" value="Chromosome"/>
</dbReference>
<proteinExistence type="predicted"/>
<name>A0A3S4P8N2_PSEFL</name>
<evidence type="ECO:0000256" key="1">
    <source>
        <dbReference type="SAM" id="MobiDB-lite"/>
    </source>
</evidence>
<protein>
    <submittedName>
        <fullName evidence="2">Uncharacterized protein</fullName>
    </submittedName>
</protein>
<accession>A0A3S4P8N2</accession>
<dbReference type="AlphaFoldDB" id="A0A3S4P8N2"/>
<sequence>MSTEHRYIVSFIADNQPQSRTLVHDRETLEPAMAASLVKSTFPEFKDIELTDVQVQKRTKPEEGDNIPGHYQQP</sequence>
<evidence type="ECO:0000313" key="3">
    <source>
        <dbReference type="Proteomes" id="UP000281909"/>
    </source>
</evidence>
<feature type="region of interest" description="Disordered" evidence="1">
    <location>
        <begin position="54"/>
        <end position="74"/>
    </location>
</feature>